<name>A0A388LGD8_CHABU</name>
<comment type="caution">
    <text evidence="2">The sequence shown here is derived from an EMBL/GenBank/DDBJ whole genome shotgun (WGS) entry which is preliminary data.</text>
</comment>
<evidence type="ECO:0000313" key="3">
    <source>
        <dbReference type="Proteomes" id="UP000265515"/>
    </source>
</evidence>
<sequence length="673" mass="75245">MKAFDVRGDGTELRMLTAEQFLSRTNGYRVTGCLPVIESSSELSKPLVKFSSPADQLTDVVKEYREAFSRLPLDQQADCAFVPLVTSSRKSRQTPYPPVGKRKHLAVCPAPPLPAASPSPLPVHGPGDIPAGSVGAAVGRPLSSPEIWHSQGGSQGGHDSQEHGGSESRKRTRETSPSASAHKRQARTDAVNEARGALTASLEARPPRKSSQGGRSGGRGGGRGGARKGKQIVRAEELRDSGDECEGVGPRMHDGGDEPLQYAAPIDTTRCFFLEYDERCLAKQKFLPVLVDVMKIKRIPRGNILLNHRSLSANIVRGIENAIESSITTEPGAWDRPELVLAQVDRNEIVGGQGRQITQTEFFERDSSEFDWYAVCGQHTVEAMKTLVKKGSLAVDVYGLRAYSKVQVVYFGDHQTRGYFNVSAFDNTCENRAMMLSFEDVVRKVSDKDEVAVAHQKKWQNFLRVSMGKACDKAFVKQALDNEYSKDWSNKNRGYMNLATSTDAVWPLVEKFFEIFNEEKLPVGDGKIPLDMPGRMEWRQPGPYTDETKGQITLYHCIYARDGYKGSTVSWKDLCPSYFKNFGDLTCREREVALLLLMKRKVVATNVKVMPPRVNTECLLDIMRKERYMVRMFNYVVFCAEGRADNEWNDAFFMSYKDLEDRYRPNALCAAEW</sequence>
<dbReference type="AlphaFoldDB" id="A0A388LGD8"/>
<protein>
    <submittedName>
        <fullName evidence="2">Uncharacterized protein</fullName>
    </submittedName>
</protein>
<evidence type="ECO:0000256" key="1">
    <source>
        <dbReference type="SAM" id="MobiDB-lite"/>
    </source>
</evidence>
<feature type="compositionally biased region" description="Basic and acidic residues" evidence="1">
    <location>
        <begin position="159"/>
        <end position="169"/>
    </location>
</feature>
<dbReference type="Gramene" id="GBG81368">
    <property type="protein sequence ID" value="GBG81368"/>
    <property type="gene ID" value="CBR_g32041"/>
</dbReference>
<evidence type="ECO:0000313" key="2">
    <source>
        <dbReference type="EMBL" id="GBG81368.1"/>
    </source>
</evidence>
<proteinExistence type="predicted"/>
<dbReference type="EMBL" id="BFEA01000372">
    <property type="protein sequence ID" value="GBG81368.1"/>
    <property type="molecule type" value="Genomic_DNA"/>
</dbReference>
<feature type="compositionally biased region" description="Basic and acidic residues" evidence="1">
    <location>
        <begin position="233"/>
        <end position="242"/>
    </location>
</feature>
<organism evidence="2 3">
    <name type="scientific">Chara braunii</name>
    <name type="common">Braun's stonewort</name>
    <dbReference type="NCBI Taxonomy" id="69332"/>
    <lineage>
        <taxon>Eukaryota</taxon>
        <taxon>Viridiplantae</taxon>
        <taxon>Streptophyta</taxon>
        <taxon>Charophyceae</taxon>
        <taxon>Charales</taxon>
        <taxon>Characeae</taxon>
        <taxon>Chara</taxon>
    </lineage>
</organism>
<feature type="region of interest" description="Disordered" evidence="1">
    <location>
        <begin position="118"/>
        <end position="261"/>
    </location>
</feature>
<dbReference type="Proteomes" id="UP000265515">
    <property type="component" value="Unassembled WGS sequence"/>
</dbReference>
<keyword evidence="3" id="KW-1185">Reference proteome</keyword>
<feature type="compositionally biased region" description="Gly residues" evidence="1">
    <location>
        <begin position="214"/>
        <end position="224"/>
    </location>
</feature>
<reference evidence="2 3" key="1">
    <citation type="journal article" date="2018" name="Cell">
        <title>The Chara Genome: Secondary Complexity and Implications for Plant Terrestrialization.</title>
        <authorList>
            <person name="Nishiyama T."/>
            <person name="Sakayama H."/>
            <person name="Vries J.D."/>
            <person name="Buschmann H."/>
            <person name="Saint-Marcoux D."/>
            <person name="Ullrich K.K."/>
            <person name="Haas F.B."/>
            <person name="Vanderstraeten L."/>
            <person name="Becker D."/>
            <person name="Lang D."/>
            <person name="Vosolsobe S."/>
            <person name="Rombauts S."/>
            <person name="Wilhelmsson P.K.I."/>
            <person name="Janitza P."/>
            <person name="Kern R."/>
            <person name="Heyl A."/>
            <person name="Rumpler F."/>
            <person name="Villalobos L.I.A.C."/>
            <person name="Clay J.M."/>
            <person name="Skokan R."/>
            <person name="Toyoda A."/>
            <person name="Suzuki Y."/>
            <person name="Kagoshima H."/>
            <person name="Schijlen E."/>
            <person name="Tajeshwar N."/>
            <person name="Catarino B."/>
            <person name="Hetherington A.J."/>
            <person name="Saltykova A."/>
            <person name="Bonnot C."/>
            <person name="Breuninger H."/>
            <person name="Symeonidi A."/>
            <person name="Radhakrishnan G.V."/>
            <person name="Van Nieuwerburgh F."/>
            <person name="Deforce D."/>
            <person name="Chang C."/>
            <person name="Karol K.G."/>
            <person name="Hedrich R."/>
            <person name="Ulvskov P."/>
            <person name="Glockner G."/>
            <person name="Delwiche C.F."/>
            <person name="Petrasek J."/>
            <person name="Van de Peer Y."/>
            <person name="Friml J."/>
            <person name="Beilby M."/>
            <person name="Dolan L."/>
            <person name="Kohara Y."/>
            <person name="Sugano S."/>
            <person name="Fujiyama A."/>
            <person name="Delaux P.-M."/>
            <person name="Quint M."/>
            <person name="TheiBen G."/>
            <person name="Hagemann M."/>
            <person name="Harholt J."/>
            <person name="Dunand C."/>
            <person name="Zachgo S."/>
            <person name="Langdale J."/>
            <person name="Maumus F."/>
            <person name="Straeten D.V.D."/>
            <person name="Gould S.B."/>
            <person name="Rensing S.A."/>
        </authorList>
    </citation>
    <scope>NUCLEOTIDE SEQUENCE [LARGE SCALE GENOMIC DNA]</scope>
    <source>
        <strain evidence="2 3">S276</strain>
    </source>
</reference>
<gene>
    <name evidence="2" type="ORF">CBR_g32041</name>
</gene>
<accession>A0A388LGD8</accession>